<feature type="region of interest" description="Disordered" evidence="1">
    <location>
        <begin position="338"/>
        <end position="407"/>
    </location>
</feature>
<dbReference type="OrthoDB" id="292922at2157"/>
<organism evidence="2 3">
    <name type="scientific">Halorubrum ruber</name>
    <dbReference type="NCBI Taxonomy" id="2982524"/>
    <lineage>
        <taxon>Archaea</taxon>
        <taxon>Methanobacteriati</taxon>
        <taxon>Methanobacteriota</taxon>
        <taxon>Stenosarchaea group</taxon>
        <taxon>Halobacteria</taxon>
        <taxon>Halobacteriales</taxon>
        <taxon>Haloferacaceae</taxon>
        <taxon>Halorubrum</taxon>
    </lineage>
</organism>
<dbReference type="Proteomes" id="UP000679341">
    <property type="component" value="Chromosome"/>
</dbReference>
<gene>
    <name evidence="2" type="ORF">J7656_14825</name>
</gene>
<dbReference type="AlphaFoldDB" id="A0A8T8LLJ7"/>
<keyword evidence="3" id="KW-1185">Reference proteome</keyword>
<feature type="region of interest" description="Disordered" evidence="1">
    <location>
        <begin position="72"/>
        <end position="92"/>
    </location>
</feature>
<name>A0A8T8LLJ7_9EURY</name>
<evidence type="ECO:0000256" key="1">
    <source>
        <dbReference type="SAM" id="MobiDB-lite"/>
    </source>
</evidence>
<protein>
    <submittedName>
        <fullName evidence="2">Uncharacterized protein</fullName>
    </submittedName>
</protein>
<sequence length="407" mass="44213">MVGVVDRVKVGWRVPSDEWDAFIDYVYTEHGETSGYVGREVELAMREWIDADAFAPIEALADRLVRAAGRTPANLSQKKSAVDPPTRNDTTTVQCRVDPDVKERFAHYAKTETDDRTGTVLARALRERRDGGRARRVREKLERVADDAEDLLAELNPDEDGLGVRERRTVAICNRLGEQFSRDDLEDAIGAVAGSSDPTVQDYTDRVLERRGCVPHPNNSDLFVPESTAQEIACDNDIPGPDAPAHDRRSYGSLSREEKVRGLCVELARQALSNNGRSQADAATVRQDIFDGQPSEGHTRDLMDLAADADGFTTTSRHGAERLRVDLRRATDDLLATAKAARDDDGADVPASGRDRHDGQQDGADGGESDASSGVQPGSSRDVDTEMDALMNATPVADGGVEGGVDS</sequence>
<dbReference type="EMBL" id="CP073695">
    <property type="protein sequence ID" value="QUO47798.1"/>
    <property type="molecule type" value="Genomic_DNA"/>
</dbReference>
<accession>A0A8T8LLJ7</accession>
<reference evidence="2 3" key="1">
    <citation type="submission" date="2021-03" db="EMBL/GenBank/DDBJ databases">
        <title>Halorubrum sodomense MBLA0099, Whole genome shotgun sequencing.</title>
        <authorList>
            <person name="Seo M.-J."/>
            <person name="Cho E.-S."/>
            <person name="Hwang C.Y."/>
        </authorList>
    </citation>
    <scope>NUCLEOTIDE SEQUENCE [LARGE SCALE GENOMIC DNA]</scope>
    <source>
        <strain evidence="2 3">MBLA0099</strain>
    </source>
</reference>
<evidence type="ECO:0000313" key="2">
    <source>
        <dbReference type="EMBL" id="QUO47798.1"/>
    </source>
</evidence>
<proteinExistence type="predicted"/>
<dbReference type="KEGG" id="hss:J7656_14825"/>
<evidence type="ECO:0000313" key="3">
    <source>
        <dbReference type="Proteomes" id="UP000679341"/>
    </source>
</evidence>